<evidence type="ECO:0000313" key="2">
    <source>
        <dbReference type="EMBL" id="AEJ44323.1"/>
    </source>
</evidence>
<dbReference type="InterPro" id="IPR023380">
    <property type="entry name" value="DsbB-like_sf"/>
</dbReference>
<gene>
    <name evidence="2" type="ordered locus">TC41_2423</name>
</gene>
<dbReference type="EMBL" id="CP002902">
    <property type="protein sequence ID" value="AEJ44323.1"/>
    <property type="molecule type" value="Genomic_DNA"/>
</dbReference>
<reference evidence="3" key="2">
    <citation type="submission" date="2011-06" db="EMBL/GenBank/DDBJ databases">
        <title>The complete genome sequence of Alicyclobacillus acidocaldarius sp. Tc-4-1.</title>
        <authorList>
            <person name="Chen Y."/>
            <person name="He Y."/>
            <person name="Dong Z."/>
            <person name="Hu S."/>
        </authorList>
    </citation>
    <scope>NUCLEOTIDE SEQUENCE [LARGE SCALE GENOMIC DNA]</scope>
    <source>
        <strain evidence="3">Tc-4-1</strain>
    </source>
</reference>
<feature type="transmembrane region" description="Helical" evidence="1">
    <location>
        <begin position="15"/>
        <end position="34"/>
    </location>
</feature>
<dbReference type="AlphaFoldDB" id="F8IGP3"/>
<keyword evidence="1" id="KW-0812">Transmembrane</keyword>
<protein>
    <submittedName>
        <fullName evidence="2">Uncharacterized protein</fullName>
    </submittedName>
</protein>
<reference evidence="2 3" key="1">
    <citation type="journal article" date="2011" name="J. Bacteriol.">
        <title>Complete Genome Sequence of Alicyclobacillus acidocaldarius Strain Tc-4-1.</title>
        <authorList>
            <person name="Chen Y."/>
            <person name="He Y."/>
            <person name="Zhang B."/>
            <person name="Yang J."/>
            <person name="Li W."/>
            <person name="Dong Z."/>
            <person name="Hu S."/>
        </authorList>
    </citation>
    <scope>NUCLEOTIDE SEQUENCE [LARGE SCALE GENOMIC DNA]</scope>
    <source>
        <strain evidence="2 3">Tc-4-1</strain>
    </source>
</reference>
<organism evidence="2 3">
    <name type="scientific">Alicyclobacillus acidocaldarius (strain Tc-4-1)</name>
    <name type="common">Bacillus acidocaldarius</name>
    <dbReference type="NCBI Taxonomy" id="1048834"/>
    <lineage>
        <taxon>Bacteria</taxon>
        <taxon>Bacillati</taxon>
        <taxon>Bacillota</taxon>
        <taxon>Bacilli</taxon>
        <taxon>Bacillales</taxon>
        <taxon>Alicyclobacillaceae</taxon>
        <taxon>Alicyclobacillus</taxon>
    </lineage>
</organism>
<dbReference type="KEGG" id="aad:TC41_2423"/>
<name>F8IGP3_ALIAT</name>
<dbReference type="HOGENOM" id="CLU_2327654_0_0_9"/>
<dbReference type="Proteomes" id="UP000000292">
    <property type="component" value="Chromosome"/>
</dbReference>
<proteinExistence type="predicted"/>
<feature type="transmembrane region" description="Helical" evidence="1">
    <location>
        <begin position="54"/>
        <end position="78"/>
    </location>
</feature>
<dbReference type="STRING" id="1048834.TC41_2423"/>
<evidence type="ECO:0000256" key="1">
    <source>
        <dbReference type="SAM" id="Phobius"/>
    </source>
</evidence>
<dbReference type="OrthoDB" id="158402at2"/>
<keyword evidence="1" id="KW-1133">Transmembrane helix</keyword>
<dbReference type="SUPFAM" id="SSF158442">
    <property type="entry name" value="DsbB-like"/>
    <property type="match status" value="1"/>
</dbReference>
<keyword evidence="1" id="KW-0472">Membrane</keyword>
<sequence length="98" mass="10960">MLVAALLGWFANNRWMVLFAPLLGFGIASAQWWMQLHTVRALFCSVTTPCDVSYLHLGPLTTAGLADLVFFLLLLLGVDSFAHRPKRAEMIPFPRKAE</sequence>
<evidence type="ECO:0000313" key="3">
    <source>
        <dbReference type="Proteomes" id="UP000000292"/>
    </source>
</evidence>
<accession>F8IGP3</accession>
<dbReference type="PATRIC" id="fig|1048834.4.peg.2293"/>